<dbReference type="SUPFAM" id="SSF53187">
    <property type="entry name" value="Zn-dependent exopeptidases"/>
    <property type="match status" value="1"/>
</dbReference>
<dbReference type="GO" id="GO:0008745">
    <property type="term" value="F:N-acetylmuramoyl-L-alanine amidase activity"/>
    <property type="evidence" value="ECO:0007669"/>
    <property type="project" value="InterPro"/>
</dbReference>
<dbReference type="Proteomes" id="UP000501253">
    <property type="component" value="Chromosome"/>
</dbReference>
<evidence type="ECO:0000313" key="3">
    <source>
        <dbReference type="Proteomes" id="UP000501253"/>
    </source>
</evidence>
<name>A0A6H1WQ39_9BACT</name>
<evidence type="ECO:0000313" key="2">
    <source>
        <dbReference type="EMBL" id="QJA05280.1"/>
    </source>
</evidence>
<organism evidence="2 3">
    <name type="scientific">Thermosulfurimonas marina</name>
    <dbReference type="NCBI Taxonomy" id="2047767"/>
    <lineage>
        <taxon>Bacteria</taxon>
        <taxon>Pseudomonadati</taxon>
        <taxon>Thermodesulfobacteriota</taxon>
        <taxon>Thermodesulfobacteria</taxon>
        <taxon>Thermodesulfobacteriales</taxon>
        <taxon>Thermodesulfobacteriaceae</taxon>
        <taxon>Thermosulfurimonas</taxon>
    </lineage>
</organism>
<sequence>MTSAASGTEVLYYHRSWKGEKMAQILLDYLVAHLGLPSRGIKPCTSEDRGGYLLRYTKAPCVICEPFFIDNSVDLARAQEDLPGLARAYAQAIEKIGALAQRGFQ</sequence>
<dbReference type="InterPro" id="IPR002508">
    <property type="entry name" value="MurNAc-LAA_cat"/>
</dbReference>
<dbReference type="Gene3D" id="3.40.630.40">
    <property type="entry name" value="Zn-dependent exopeptidases"/>
    <property type="match status" value="1"/>
</dbReference>
<proteinExistence type="predicted"/>
<keyword evidence="3" id="KW-1185">Reference proteome</keyword>
<dbReference type="Pfam" id="PF01520">
    <property type="entry name" value="Amidase_3"/>
    <property type="match status" value="1"/>
</dbReference>
<dbReference type="CDD" id="cd02696">
    <property type="entry name" value="MurNAc-LAA"/>
    <property type="match status" value="1"/>
</dbReference>
<dbReference type="GO" id="GO:0009253">
    <property type="term" value="P:peptidoglycan catabolic process"/>
    <property type="evidence" value="ECO:0007669"/>
    <property type="project" value="InterPro"/>
</dbReference>
<dbReference type="EMBL" id="CP042909">
    <property type="protein sequence ID" value="QJA05280.1"/>
    <property type="molecule type" value="Genomic_DNA"/>
</dbReference>
<feature type="domain" description="MurNAc-LAA" evidence="1">
    <location>
        <begin position="3"/>
        <end position="94"/>
    </location>
</feature>
<evidence type="ECO:0000259" key="1">
    <source>
        <dbReference type="Pfam" id="PF01520"/>
    </source>
</evidence>
<reference evidence="2 3" key="1">
    <citation type="submission" date="2019-08" db="EMBL/GenBank/DDBJ databases">
        <title>Complete genome sequence of Thermosulfurimonas marina SU872T, an anaerobic thermophilic chemolithoautotrophic bacterium isolated from a shallow marine hydrothermal vent.</title>
        <authorList>
            <person name="Allioux M."/>
            <person name="Jebbar M."/>
            <person name="Slobodkina G."/>
            <person name="Slobodkin A."/>
            <person name="Moalic Y."/>
            <person name="Frolova A."/>
            <person name="Shao Z."/>
            <person name="Alain K."/>
        </authorList>
    </citation>
    <scope>NUCLEOTIDE SEQUENCE [LARGE SCALE GENOMIC DNA]</scope>
    <source>
        <strain evidence="2 3">SU872</strain>
    </source>
</reference>
<accession>A0A6H1WQ39</accession>
<dbReference type="AlphaFoldDB" id="A0A6H1WQ39"/>
<dbReference type="RefSeq" id="WP_168718645.1">
    <property type="nucleotide sequence ID" value="NZ_CP042909.1"/>
</dbReference>
<protein>
    <submittedName>
        <fullName evidence="2">N-acetylmuramoyl-L-alanine amidase</fullName>
    </submittedName>
</protein>
<dbReference type="KEGG" id="tmai:FVE67_00050"/>
<gene>
    <name evidence="2" type="ORF">FVE67_00050</name>
</gene>